<keyword evidence="5" id="KW-1185">Reference proteome</keyword>
<dbReference type="InterPro" id="IPR036291">
    <property type="entry name" value="NAD(P)-bd_dom_sf"/>
</dbReference>
<organism evidence="4 5">
    <name type="scientific">Lentinus tigrinus ALCF2SS1-6</name>
    <dbReference type="NCBI Taxonomy" id="1328759"/>
    <lineage>
        <taxon>Eukaryota</taxon>
        <taxon>Fungi</taxon>
        <taxon>Dikarya</taxon>
        <taxon>Basidiomycota</taxon>
        <taxon>Agaricomycotina</taxon>
        <taxon>Agaricomycetes</taxon>
        <taxon>Polyporales</taxon>
        <taxon>Polyporaceae</taxon>
        <taxon>Lentinus</taxon>
    </lineage>
</organism>
<evidence type="ECO:0000256" key="3">
    <source>
        <dbReference type="RuleBase" id="RU000363"/>
    </source>
</evidence>
<dbReference type="GO" id="GO:0016491">
    <property type="term" value="F:oxidoreductase activity"/>
    <property type="evidence" value="ECO:0007669"/>
    <property type="project" value="UniProtKB-KW"/>
</dbReference>
<dbReference type="Pfam" id="PF00106">
    <property type="entry name" value="adh_short"/>
    <property type="match status" value="1"/>
</dbReference>
<dbReference type="EMBL" id="ML122253">
    <property type="protein sequence ID" value="RPD65150.1"/>
    <property type="molecule type" value="Genomic_DNA"/>
</dbReference>
<evidence type="ECO:0000256" key="1">
    <source>
        <dbReference type="ARBA" id="ARBA00006484"/>
    </source>
</evidence>
<dbReference type="FunFam" id="3.40.50.720:FF:000261">
    <property type="entry name" value="NADPH-dependent 1-acyldihydroxyacetone phosphate reductase"/>
    <property type="match status" value="1"/>
</dbReference>
<dbReference type="GO" id="GO:0005783">
    <property type="term" value="C:endoplasmic reticulum"/>
    <property type="evidence" value="ECO:0007669"/>
    <property type="project" value="TreeGrafter"/>
</dbReference>
<dbReference type="STRING" id="1328759.A0A5C2SNE9"/>
<evidence type="ECO:0000313" key="4">
    <source>
        <dbReference type="EMBL" id="RPD65150.1"/>
    </source>
</evidence>
<accession>A0A5C2SNE9</accession>
<protein>
    <submittedName>
        <fullName evidence="4">NAD-P-binding protein</fullName>
    </submittedName>
</protein>
<reference evidence="4" key="1">
    <citation type="journal article" date="2018" name="Genome Biol. Evol.">
        <title>Genomics and development of Lentinus tigrinus, a white-rot wood-decaying mushroom with dimorphic fruiting bodies.</title>
        <authorList>
            <person name="Wu B."/>
            <person name="Xu Z."/>
            <person name="Knudson A."/>
            <person name="Carlson A."/>
            <person name="Chen N."/>
            <person name="Kovaka S."/>
            <person name="LaButti K."/>
            <person name="Lipzen A."/>
            <person name="Pennachio C."/>
            <person name="Riley R."/>
            <person name="Schakwitz W."/>
            <person name="Umezawa K."/>
            <person name="Ohm R.A."/>
            <person name="Grigoriev I.V."/>
            <person name="Nagy L.G."/>
            <person name="Gibbons J."/>
            <person name="Hibbett D."/>
        </authorList>
    </citation>
    <scope>NUCLEOTIDE SEQUENCE [LARGE SCALE GENOMIC DNA]</scope>
    <source>
        <strain evidence="4">ALCF2SS1-6</strain>
    </source>
</reference>
<dbReference type="CDD" id="cd05374">
    <property type="entry name" value="17beta-HSD-like_SDR_c"/>
    <property type="match status" value="1"/>
</dbReference>
<sequence>MSIPQVVLVTGCSAGGIGFALCQEFAARGCKVYATARRLDAMATLTHPNIAQLRMDVTDDASVKAAIAELIEREGHIDILVNNAGMTCTGPVIDVDDERIQRAFDTNVFGVVRTSRAVIPHMAARKSGSIVNIGSFVGELTLPFAGIYAGTKAALHAITDALYMECRPFNISVVLVSSGGAQSDIIKRENQNAGPPPTTLFTNYLDVIRARFDPNATSAGTPLDQYARELVGKVLRTDPPRYFAIGYGSTMIWVLRQFPRGFVYRLLWNQMVEKPRAALAKSK</sequence>
<dbReference type="OrthoDB" id="2102561at2759"/>
<dbReference type="InterPro" id="IPR002347">
    <property type="entry name" value="SDR_fam"/>
</dbReference>
<dbReference type="Proteomes" id="UP000313359">
    <property type="component" value="Unassembled WGS sequence"/>
</dbReference>
<evidence type="ECO:0000256" key="2">
    <source>
        <dbReference type="ARBA" id="ARBA00023002"/>
    </source>
</evidence>
<keyword evidence="2" id="KW-0560">Oxidoreductase</keyword>
<dbReference type="Gene3D" id="3.40.50.720">
    <property type="entry name" value="NAD(P)-binding Rossmann-like Domain"/>
    <property type="match status" value="1"/>
</dbReference>
<dbReference type="SUPFAM" id="SSF51735">
    <property type="entry name" value="NAD(P)-binding Rossmann-fold domains"/>
    <property type="match status" value="1"/>
</dbReference>
<name>A0A5C2SNE9_9APHY</name>
<gene>
    <name evidence="4" type="ORF">L227DRAFT_519902</name>
</gene>
<dbReference type="PRINTS" id="PR00081">
    <property type="entry name" value="GDHRDH"/>
</dbReference>
<dbReference type="PANTHER" id="PTHR44169">
    <property type="entry name" value="NADPH-DEPENDENT 1-ACYLDIHYDROXYACETONE PHOSPHATE REDUCTASE"/>
    <property type="match status" value="1"/>
</dbReference>
<proteinExistence type="inferred from homology"/>
<dbReference type="PANTHER" id="PTHR44169:SF6">
    <property type="entry name" value="NADPH-DEPENDENT 1-ACYLDIHYDROXYACETONE PHOSPHATE REDUCTASE"/>
    <property type="match status" value="1"/>
</dbReference>
<dbReference type="AlphaFoldDB" id="A0A5C2SNE9"/>
<comment type="similarity">
    <text evidence="1 3">Belongs to the short-chain dehydrogenases/reductases (SDR) family.</text>
</comment>
<dbReference type="PRINTS" id="PR00080">
    <property type="entry name" value="SDRFAMILY"/>
</dbReference>
<evidence type="ECO:0000313" key="5">
    <source>
        <dbReference type="Proteomes" id="UP000313359"/>
    </source>
</evidence>